<gene>
    <name evidence="2" type="ORF">PCOR1329_LOCUS64731</name>
</gene>
<accession>A0ABN9W7D2</accession>
<feature type="transmembrane region" description="Helical" evidence="1">
    <location>
        <begin position="27"/>
        <end position="48"/>
    </location>
</feature>
<evidence type="ECO:0000313" key="3">
    <source>
        <dbReference type="Proteomes" id="UP001189429"/>
    </source>
</evidence>
<dbReference type="EMBL" id="CAUYUJ010018270">
    <property type="protein sequence ID" value="CAK0882095.1"/>
    <property type="molecule type" value="Genomic_DNA"/>
</dbReference>
<organism evidence="2 3">
    <name type="scientific">Prorocentrum cordatum</name>
    <dbReference type="NCBI Taxonomy" id="2364126"/>
    <lineage>
        <taxon>Eukaryota</taxon>
        <taxon>Sar</taxon>
        <taxon>Alveolata</taxon>
        <taxon>Dinophyceae</taxon>
        <taxon>Prorocentrales</taxon>
        <taxon>Prorocentraceae</taxon>
        <taxon>Prorocentrum</taxon>
    </lineage>
</organism>
<name>A0ABN9W7D2_9DINO</name>
<evidence type="ECO:0000256" key="1">
    <source>
        <dbReference type="SAM" id="Phobius"/>
    </source>
</evidence>
<feature type="transmembrane region" description="Helical" evidence="1">
    <location>
        <begin position="204"/>
        <end position="224"/>
    </location>
</feature>
<reference evidence="2" key="1">
    <citation type="submission" date="2023-10" db="EMBL/GenBank/DDBJ databases">
        <authorList>
            <person name="Chen Y."/>
            <person name="Shah S."/>
            <person name="Dougan E. K."/>
            <person name="Thang M."/>
            <person name="Chan C."/>
        </authorList>
    </citation>
    <scope>NUCLEOTIDE SEQUENCE [LARGE SCALE GENOMIC DNA]</scope>
</reference>
<keyword evidence="1" id="KW-1133">Transmembrane helix</keyword>
<protein>
    <submittedName>
        <fullName evidence="2">Uncharacterized protein</fullName>
    </submittedName>
</protein>
<keyword evidence="1" id="KW-0472">Membrane</keyword>
<keyword evidence="1" id="KW-0812">Transmembrane</keyword>
<evidence type="ECO:0000313" key="2">
    <source>
        <dbReference type="EMBL" id="CAK0882095.1"/>
    </source>
</evidence>
<comment type="caution">
    <text evidence="2">The sequence shown here is derived from an EMBL/GenBank/DDBJ whole genome shotgun (WGS) entry which is preliminary data.</text>
</comment>
<keyword evidence="3" id="KW-1185">Reference proteome</keyword>
<proteinExistence type="predicted"/>
<dbReference type="Proteomes" id="UP001189429">
    <property type="component" value="Unassembled WGS sequence"/>
</dbReference>
<sequence length="324" mass="35336">MEPAHLTSLIRTKKPTAQRPDSHTGDLLFIGTMTWCVGGIITVAAILARFLTDKVNAVGQPYASGWGFMPLTISEGVCTNASAEEQLFFATSLMGSILTFMSWHTYKMTNVYTGDERCAVLRMRWTTIRQYLAPLGMIVAGCVSYKSGIGLTPSDAIAKVIHGIGANAAFFGLWCSELKILNAFGWSGGTPSLVITGTERKMRVGFALGFIVCFTIFSCSYAAASMYPDVSCRDKYGTIERSQTYISQSGNKGSSKVFELFVEDTASGIVLLLKTLCFTGEVMLLPCICGTQFTVWYFHRLVQPEEPDDEASLPESSEVEGNRA</sequence>